<keyword evidence="4" id="KW-1185">Reference proteome</keyword>
<dbReference type="Proteomes" id="UP000825890">
    <property type="component" value="Unassembled WGS sequence"/>
</dbReference>
<dbReference type="Pfam" id="PF10528">
    <property type="entry name" value="GLEYA"/>
    <property type="match status" value="1"/>
</dbReference>
<dbReference type="GeneID" id="68298195"/>
<comment type="caution">
    <text evidence="3">The sequence shown here is derived from an EMBL/GenBank/DDBJ whole genome shotgun (WGS) entry which is preliminary data.</text>
</comment>
<sequence length="533" mass="54858">MKSFGALALIAQLASVSATPLIPLPTCLLINPLLRVLRQDASATSFCSSYLSIATVTSTATATATPASITASTSTTTTLPVATIVSSTTTSTTTTLPTVTSVVPETTFTTTTLDQVTFVVPETTSTTTTLDVVTVTNTASETTTTVLSFTTNSRSTGVTTVTSTSLSATAFTCATGAGQLAAFTPGAQAVAARAIGISVAIVPTPTALRGLLAPAISNACSCLQIPTPSTTVTTTRTLAPGTVTTTNTITESPSTTVTSTRTNTITESPTTIITSTQTIVVTESPTTTVTSTQTNVITESPSTTITTTTTSIVSESSTFTQALPPITSTTTVLVIQPTPSTYPGLRTYEYRNNLNFNNPNPGEDVTLYNNRNFLSTGITQDVNGISSRGGLNCNVPGAGFKDCTQLSLVYQGFLYAPITGTYTLSVPEGGVAVDNYFGVWSGPTAYASYNNGNADFVARREGDGRGGVNQNGGSSQLRLIAGQYFPVTFIFINGGGPGSVEFRVTTPGQPTTASTAGLFIPACIGNNPFSNRP</sequence>
<evidence type="ECO:0000259" key="2">
    <source>
        <dbReference type="PROSITE" id="PS51820"/>
    </source>
</evidence>
<gene>
    <name evidence="3" type="ORF">CKM354_001262000</name>
</gene>
<dbReference type="InterPro" id="IPR018871">
    <property type="entry name" value="GLEYA_adhesin_domain"/>
</dbReference>
<evidence type="ECO:0000256" key="1">
    <source>
        <dbReference type="SAM" id="SignalP"/>
    </source>
</evidence>
<evidence type="ECO:0000313" key="3">
    <source>
        <dbReference type="EMBL" id="GIZ49590.1"/>
    </source>
</evidence>
<dbReference type="Gene3D" id="2.60.120.1560">
    <property type="match status" value="1"/>
</dbReference>
<feature type="chain" id="PRO_5040405003" description="PA14 domain-containing protein" evidence="1">
    <location>
        <begin position="19"/>
        <end position="533"/>
    </location>
</feature>
<feature type="signal peptide" evidence="1">
    <location>
        <begin position="1"/>
        <end position="18"/>
    </location>
</feature>
<proteinExistence type="predicted"/>
<name>A0A9P3FMH1_9PEZI</name>
<reference evidence="3 4" key="1">
    <citation type="submission" date="2021-01" db="EMBL/GenBank/DDBJ databases">
        <title>Cercospora kikuchii MAFF 305040 whole genome shotgun sequence.</title>
        <authorList>
            <person name="Kashiwa T."/>
            <person name="Suzuki T."/>
        </authorList>
    </citation>
    <scope>NUCLEOTIDE SEQUENCE [LARGE SCALE GENOMIC DNA]</scope>
    <source>
        <strain evidence="3 4">MAFF 305040</strain>
    </source>
</reference>
<dbReference type="InterPro" id="IPR037524">
    <property type="entry name" value="PA14/GLEYA"/>
</dbReference>
<dbReference type="OrthoDB" id="3944642at2759"/>
<organism evidence="3 4">
    <name type="scientific">Cercospora kikuchii</name>
    <dbReference type="NCBI Taxonomy" id="84275"/>
    <lineage>
        <taxon>Eukaryota</taxon>
        <taxon>Fungi</taxon>
        <taxon>Dikarya</taxon>
        <taxon>Ascomycota</taxon>
        <taxon>Pezizomycotina</taxon>
        <taxon>Dothideomycetes</taxon>
        <taxon>Dothideomycetidae</taxon>
        <taxon>Mycosphaerellales</taxon>
        <taxon>Mycosphaerellaceae</taxon>
        <taxon>Cercospora</taxon>
    </lineage>
</organism>
<dbReference type="RefSeq" id="XP_044664077.1">
    <property type="nucleotide sequence ID" value="XM_044808142.1"/>
</dbReference>
<feature type="domain" description="PA14" evidence="2">
    <location>
        <begin position="358"/>
        <end position="518"/>
    </location>
</feature>
<dbReference type="EMBL" id="BOLY01000009">
    <property type="protein sequence ID" value="GIZ49590.1"/>
    <property type="molecule type" value="Genomic_DNA"/>
</dbReference>
<dbReference type="AlphaFoldDB" id="A0A9P3FMH1"/>
<protein>
    <recommendedName>
        <fullName evidence="2">PA14 domain-containing protein</fullName>
    </recommendedName>
</protein>
<dbReference type="PROSITE" id="PS51820">
    <property type="entry name" value="PA14"/>
    <property type="match status" value="1"/>
</dbReference>
<evidence type="ECO:0000313" key="4">
    <source>
        <dbReference type="Proteomes" id="UP000825890"/>
    </source>
</evidence>
<accession>A0A9P3FMH1</accession>
<dbReference type="SUPFAM" id="SSF56988">
    <property type="entry name" value="Anthrax protective antigen"/>
    <property type="match status" value="1"/>
</dbReference>
<keyword evidence="1" id="KW-0732">Signal</keyword>